<evidence type="ECO:0000259" key="10">
    <source>
        <dbReference type="Pfam" id="PF00999"/>
    </source>
</evidence>
<keyword evidence="12" id="KW-1185">Reference proteome</keyword>
<feature type="transmembrane region" description="Helical" evidence="9">
    <location>
        <begin position="163"/>
        <end position="181"/>
    </location>
</feature>
<evidence type="ECO:0000256" key="4">
    <source>
        <dbReference type="ARBA" id="ARBA00022475"/>
    </source>
</evidence>
<reference evidence="11 12" key="1">
    <citation type="submission" date="2019-07" db="EMBL/GenBank/DDBJ databases">
        <authorList>
            <person name="Kim J."/>
        </authorList>
    </citation>
    <scope>NUCLEOTIDE SEQUENCE [LARGE SCALE GENOMIC DNA]</scope>
    <source>
        <strain evidence="11 12">JC52</strain>
    </source>
</reference>
<dbReference type="GO" id="GO:0015297">
    <property type="term" value="F:antiporter activity"/>
    <property type="evidence" value="ECO:0007669"/>
    <property type="project" value="UniProtKB-KW"/>
</dbReference>
<feature type="transmembrane region" description="Helical" evidence="9">
    <location>
        <begin position="38"/>
        <end position="56"/>
    </location>
</feature>
<feature type="transmembrane region" description="Helical" evidence="9">
    <location>
        <begin position="314"/>
        <end position="336"/>
    </location>
</feature>
<dbReference type="Pfam" id="PF00999">
    <property type="entry name" value="Na_H_Exchanger"/>
    <property type="match status" value="1"/>
</dbReference>
<dbReference type="GO" id="GO:0005886">
    <property type="term" value="C:plasma membrane"/>
    <property type="evidence" value="ECO:0007669"/>
    <property type="project" value="UniProtKB-SubCell"/>
</dbReference>
<feature type="transmembrane region" description="Helical" evidence="9">
    <location>
        <begin position="12"/>
        <end position="31"/>
    </location>
</feature>
<dbReference type="Proteomes" id="UP000317036">
    <property type="component" value="Unassembled WGS sequence"/>
</dbReference>
<keyword evidence="7" id="KW-0406">Ion transport</keyword>
<feature type="transmembrane region" description="Helical" evidence="9">
    <location>
        <begin position="376"/>
        <end position="395"/>
    </location>
</feature>
<feature type="domain" description="Cation/H+ exchanger transmembrane" evidence="10">
    <location>
        <begin position="18"/>
        <end position="403"/>
    </location>
</feature>
<evidence type="ECO:0000256" key="5">
    <source>
        <dbReference type="ARBA" id="ARBA00022692"/>
    </source>
</evidence>
<keyword evidence="2" id="KW-0813">Transport</keyword>
<protein>
    <submittedName>
        <fullName evidence="11">Sodium:proton antiporter</fullName>
    </submittedName>
</protein>
<feature type="transmembrane region" description="Helical" evidence="9">
    <location>
        <begin position="121"/>
        <end position="142"/>
    </location>
</feature>
<dbReference type="OrthoDB" id="1757035at2"/>
<evidence type="ECO:0000256" key="7">
    <source>
        <dbReference type="ARBA" id="ARBA00023065"/>
    </source>
</evidence>
<organism evidence="11 12">
    <name type="scientific">Paenibacillus cremeus</name>
    <dbReference type="NCBI Taxonomy" id="2163881"/>
    <lineage>
        <taxon>Bacteria</taxon>
        <taxon>Bacillati</taxon>
        <taxon>Bacillota</taxon>
        <taxon>Bacilli</taxon>
        <taxon>Bacillales</taxon>
        <taxon>Paenibacillaceae</taxon>
        <taxon>Paenibacillus</taxon>
    </lineage>
</organism>
<sequence>MHSESVVQAQHLMMHLLVIFLAGTLGGRLAEKLKLPDVAVFLLIGMALGPAALSMIELPAESVLNQWILIFGACFILFHGGTITSFAVLRKVWGTVTLLATTGVVLTAIIVALAAKWIVGIPFMVALLLGAILASTDPAALVPIFQKFPVRPKVAQTVITESAFTDATGAIMTTVIMGLLMSESQVGALGIVWQFVQLAFGGLLVGIVVGAIAAFLISENDYGLLKEFSPLVIVISVLAAYLLAEQMHASGFMGVFAAGLMLGNARSLRLTVLAKEEHAMHSFMDAIGLKLRMLIFILLGSQVDFAVLRDYGAAAVLIVVVFMVIARPVTVLASLLPDRQAGWAREEVLFFFWTRETGVIAAALIGIVASTGLAEARLLSAIVFVAILATLLVQASTTPWVARKLGLLVSAQGQLDENGGKDGDK</sequence>
<dbReference type="InterPro" id="IPR006153">
    <property type="entry name" value="Cation/H_exchanger_TM"/>
</dbReference>
<evidence type="ECO:0000313" key="11">
    <source>
        <dbReference type="EMBL" id="TVY08532.1"/>
    </source>
</evidence>
<dbReference type="InterPro" id="IPR038770">
    <property type="entry name" value="Na+/solute_symporter_sf"/>
</dbReference>
<keyword evidence="3" id="KW-0050">Antiport</keyword>
<feature type="transmembrane region" description="Helical" evidence="9">
    <location>
        <begin position="289"/>
        <end position="308"/>
    </location>
</feature>
<proteinExistence type="predicted"/>
<evidence type="ECO:0000256" key="1">
    <source>
        <dbReference type="ARBA" id="ARBA00004651"/>
    </source>
</evidence>
<feature type="transmembrane region" description="Helical" evidence="9">
    <location>
        <begin position="250"/>
        <end position="268"/>
    </location>
</feature>
<gene>
    <name evidence="11" type="ORF">FPZ49_18090</name>
</gene>
<dbReference type="PANTHER" id="PTHR32507:SF0">
    <property type="entry name" value="NA(+)_H(+) ANTIPORTER 2-RELATED"/>
    <property type="match status" value="1"/>
</dbReference>
<evidence type="ECO:0000256" key="9">
    <source>
        <dbReference type="SAM" id="Phobius"/>
    </source>
</evidence>
<keyword evidence="5 9" id="KW-0812">Transmembrane</keyword>
<keyword evidence="4" id="KW-1003">Cell membrane</keyword>
<name>A0A559K8S7_9BACL</name>
<evidence type="ECO:0000256" key="2">
    <source>
        <dbReference type="ARBA" id="ARBA00022448"/>
    </source>
</evidence>
<feature type="transmembrane region" description="Helical" evidence="9">
    <location>
        <begin position="68"/>
        <end position="89"/>
    </location>
</feature>
<keyword evidence="8 9" id="KW-0472">Membrane</keyword>
<dbReference type="GO" id="GO:1902600">
    <property type="term" value="P:proton transmembrane transport"/>
    <property type="evidence" value="ECO:0007669"/>
    <property type="project" value="InterPro"/>
</dbReference>
<accession>A0A559K8S7</accession>
<dbReference type="AlphaFoldDB" id="A0A559K8S7"/>
<comment type="subcellular location">
    <subcellularLocation>
        <location evidence="1">Cell membrane</location>
        <topology evidence="1">Multi-pass membrane protein</topology>
    </subcellularLocation>
</comment>
<feature type="transmembrane region" description="Helical" evidence="9">
    <location>
        <begin position="193"/>
        <end position="216"/>
    </location>
</feature>
<feature type="transmembrane region" description="Helical" evidence="9">
    <location>
        <begin position="348"/>
        <end position="370"/>
    </location>
</feature>
<feature type="transmembrane region" description="Helical" evidence="9">
    <location>
        <begin position="228"/>
        <end position="244"/>
    </location>
</feature>
<dbReference type="EMBL" id="VNJI01000022">
    <property type="protein sequence ID" value="TVY08532.1"/>
    <property type="molecule type" value="Genomic_DNA"/>
</dbReference>
<dbReference type="Gene3D" id="1.20.1530.20">
    <property type="match status" value="1"/>
</dbReference>
<evidence type="ECO:0000256" key="6">
    <source>
        <dbReference type="ARBA" id="ARBA00022989"/>
    </source>
</evidence>
<evidence type="ECO:0000256" key="8">
    <source>
        <dbReference type="ARBA" id="ARBA00023136"/>
    </source>
</evidence>
<feature type="transmembrane region" description="Helical" evidence="9">
    <location>
        <begin position="96"/>
        <end position="115"/>
    </location>
</feature>
<keyword evidence="6 9" id="KW-1133">Transmembrane helix</keyword>
<evidence type="ECO:0000256" key="3">
    <source>
        <dbReference type="ARBA" id="ARBA00022449"/>
    </source>
</evidence>
<comment type="caution">
    <text evidence="11">The sequence shown here is derived from an EMBL/GenBank/DDBJ whole genome shotgun (WGS) entry which is preliminary data.</text>
</comment>
<evidence type="ECO:0000313" key="12">
    <source>
        <dbReference type="Proteomes" id="UP000317036"/>
    </source>
</evidence>
<dbReference type="PANTHER" id="PTHR32507">
    <property type="entry name" value="NA(+)/H(+) ANTIPORTER 1"/>
    <property type="match status" value="1"/>
</dbReference>
<dbReference type="RefSeq" id="WP_144849505.1">
    <property type="nucleotide sequence ID" value="NZ_VNJI01000022.1"/>
</dbReference>